<feature type="compositionally biased region" description="Basic residues" evidence="1">
    <location>
        <begin position="119"/>
        <end position="131"/>
    </location>
</feature>
<dbReference type="EMBL" id="MPUH01000015">
    <property type="protein sequence ID" value="OMJ95236.1"/>
    <property type="molecule type" value="Genomic_DNA"/>
</dbReference>
<keyword evidence="3" id="KW-1185">Reference proteome</keyword>
<evidence type="ECO:0000313" key="3">
    <source>
        <dbReference type="Proteomes" id="UP000187209"/>
    </source>
</evidence>
<sequence>MYSAKKGCEEVEKWNCKAKTLVKDLENTIEGFSKLFDSNKENHVHKVRNFPVKAFQILTDTNKRENKADQMTIQRIIRIGIYNLRKSSSPMTITNQTPVACQSCRSSSIEPRRPISSKNTKKHLKKKKILRGKSQEKKKIQI</sequence>
<gene>
    <name evidence="2" type="ORF">SteCoe_1448</name>
</gene>
<organism evidence="2 3">
    <name type="scientific">Stentor coeruleus</name>
    <dbReference type="NCBI Taxonomy" id="5963"/>
    <lineage>
        <taxon>Eukaryota</taxon>
        <taxon>Sar</taxon>
        <taxon>Alveolata</taxon>
        <taxon>Ciliophora</taxon>
        <taxon>Postciliodesmatophora</taxon>
        <taxon>Heterotrichea</taxon>
        <taxon>Heterotrichida</taxon>
        <taxon>Stentoridae</taxon>
        <taxon>Stentor</taxon>
    </lineage>
</organism>
<name>A0A1R2D1Z1_9CILI</name>
<dbReference type="Proteomes" id="UP000187209">
    <property type="component" value="Unassembled WGS sequence"/>
</dbReference>
<accession>A0A1R2D1Z1</accession>
<reference evidence="2 3" key="1">
    <citation type="submission" date="2016-11" db="EMBL/GenBank/DDBJ databases">
        <title>The macronuclear genome of Stentor coeruleus: a giant cell with tiny introns.</title>
        <authorList>
            <person name="Slabodnick M."/>
            <person name="Ruby J.G."/>
            <person name="Reiff S.B."/>
            <person name="Swart E.C."/>
            <person name="Gosai S."/>
            <person name="Prabakaran S."/>
            <person name="Witkowska E."/>
            <person name="Larue G.E."/>
            <person name="Fisher S."/>
            <person name="Freeman R.M."/>
            <person name="Gunawardena J."/>
            <person name="Chu W."/>
            <person name="Stover N.A."/>
            <person name="Gregory B.D."/>
            <person name="Nowacki M."/>
            <person name="Derisi J."/>
            <person name="Roy S.W."/>
            <person name="Marshall W.F."/>
            <person name="Sood P."/>
        </authorList>
    </citation>
    <scope>NUCLEOTIDE SEQUENCE [LARGE SCALE GENOMIC DNA]</scope>
    <source>
        <strain evidence="2">WM001</strain>
    </source>
</reference>
<feature type="compositionally biased region" description="Basic and acidic residues" evidence="1">
    <location>
        <begin position="133"/>
        <end position="142"/>
    </location>
</feature>
<protein>
    <submittedName>
        <fullName evidence="2">Uncharacterized protein</fullName>
    </submittedName>
</protein>
<feature type="region of interest" description="Disordered" evidence="1">
    <location>
        <begin position="93"/>
        <end position="142"/>
    </location>
</feature>
<evidence type="ECO:0000256" key="1">
    <source>
        <dbReference type="SAM" id="MobiDB-lite"/>
    </source>
</evidence>
<feature type="compositionally biased region" description="Low complexity" evidence="1">
    <location>
        <begin position="103"/>
        <end position="118"/>
    </location>
</feature>
<evidence type="ECO:0000313" key="2">
    <source>
        <dbReference type="EMBL" id="OMJ95236.1"/>
    </source>
</evidence>
<dbReference type="AlphaFoldDB" id="A0A1R2D1Z1"/>
<proteinExistence type="predicted"/>
<comment type="caution">
    <text evidence="2">The sequence shown here is derived from an EMBL/GenBank/DDBJ whole genome shotgun (WGS) entry which is preliminary data.</text>
</comment>